<name>U2MDN4_TRESO</name>
<dbReference type="Proteomes" id="UP000016646">
    <property type="component" value="Unassembled WGS sequence"/>
</dbReference>
<evidence type="ECO:0000256" key="2">
    <source>
        <dbReference type="ARBA" id="ARBA00007776"/>
    </source>
</evidence>
<dbReference type="EMBL" id="AUZJ01000029">
    <property type="protein sequence ID" value="ERF60838.1"/>
    <property type="molecule type" value="Genomic_DNA"/>
</dbReference>
<evidence type="ECO:0000256" key="3">
    <source>
        <dbReference type="ARBA" id="ARBA00022475"/>
    </source>
</evidence>
<evidence type="ECO:0000256" key="6">
    <source>
        <dbReference type="ARBA" id="ARBA00022989"/>
    </source>
</evidence>
<dbReference type="NCBIfam" id="TIGR03426">
    <property type="entry name" value="shape_MreD"/>
    <property type="match status" value="1"/>
</dbReference>
<feature type="transmembrane region" description="Helical" evidence="8">
    <location>
        <begin position="103"/>
        <end position="121"/>
    </location>
</feature>
<reference evidence="11 12" key="1">
    <citation type="submission" date="2013-08" db="EMBL/GenBank/DDBJ databases">
        <authorList>
            <person name="Durkin A.S."/>
            <person name="Haft D.R."/>
            <person name="McCorrison J."/>
            <person name="Torralba M."/>
            <person name="Gillis M."/>
            <person name="Haft D.H."/>
            <person name="Methe B."/>
            <person name="Sutton G."/>
            <person name="Nelson K.E."/>
        </authorList>
    </citation>
    <scope>NUCLEOTIDE SEQUENCE [LARGE SCALE GENOMIC DNA]</scope>
    <source>
        <strain evidence="10 12">ATCC 35536</strain>
        <strain evidence="9 11">VPI DR56BR1116</strain>
    </source>
</reference>
<feature type="transmembrane region" description="Helical" evidence="8">
    <location>
        <begin position="70"/>
        <end position="91"/>
    </location>
</feature>
<sequence>MKSYIVSAIVLFCAVLIETAVLSNIALLPAVPDLLLLCSLYLSFLNGKTSGEINGFVSGAFLDFLSASPFGFHCLYRTLIGYVFGALGSVFNSDGIVMPSLCAFGATLLKAFFVWLISLLFPNVNAVYRVLSLPFLFELACNTILAPLVFKFLSLFRSVLSTERRSAL</sequence>
<evidence type="ECO:0000256" key="7">
    <source>
        <dbReference type="ARBA" id="ARBA00023136"/>
    </source>
</evidence>
<dbReference type="RefSeq" id="WP_021330212.1">
    <property type="nucleotide sequence ID" value="NZ_AUZJ01000029.1"/>
</dbReference>
<keyword evidence="3" id="KW-1003">Cell membrane</keyword>
<evidence type="ECO:0000313" key="12">
    <source>
        <dbReference type="Proteomes" id="UP000016646"/>
    </source>
</evidence>
<protein>
    <submittedName>
        <fullName evidence="9">Rod shape-determining protein MreD</fullName>
    </submittedName>
</protein>
<evidence type="ECO:0000313" key="10">
    <source>
        <dbReference type="EMBL" id="ERJ99799.1"/>
    </source>
</evidence>
<comment type="similarity">
    <text evidence="2">Belongs to the MreD family.</text>
</comment>
<keyword evidence="6 8" id="KW-1133">Transmembrane helix</keyword>
<gene>
    <name evidence="9" type="primary">mreD</name>
    <name evidence="10" type="ORF">HMPREF0860_0553</name>
    <name evidence="9" type="ORF">HMPREF1325_0409</name>
</gene>
<feature type="transmembrane region" description="Helical" evidence="8">
    <location>
        <begin position="133"/>
        <end position="156"/>
    </location>
</feature>
<dbReference type="InterPro" id="IPR007227">
    <property type="entry name" value="Cell_shape_determining_MreD"/>
</dbReference>
<dbReference type="EMBL" id="AVQI01000072">
    <property type="protein sequence ID" value="ERJ99799.1"/>
    <property type="molecule type" value="Genomic_DNA"/>
</dbReference>
<keyword evidence="5" id="KW-0133">Cell shape</keyword>
<dbReference type="STRING" id="1125725.HMPREF1325_0409"/>
<evidence type="ECO:0000256" key="5">
    <source>
        <dbReference type="ARBA" id="ARBA00022960"/>
    </source>
</evidence>
<accession>U2MDN4</accession>
<comment type="subcellular location">
    <subcellularLocation>
        <location evidence="1">Cell membrane</location>
        <topology evidence="1">Multi-pass membrane protein</topology>
    </subcellularLocation>
</comment>
<evidence type="ECO:0000313" key="9">
    <source>
        <dbReference type="EMBL" id="ERF60838.1"/>
    </source>
</evidence>
<keyword evidence="4 8" id="KW-0812">Transmembrane</keyword>
<keyword evidence="7 8" id="KW-0472">Membrane</keyword>
<dbReference type="OrthoDB" id="5184389at2"/>
<dbReference type="GO" id="GO:0008360">
    <property type="term" value="P:regulation of cell shape"/>
    <property type="evidence" value="ECO:0007669"/>
    <property type="project" value="UniProtKB-KW"/>
</dbReference>
<dbReference type="Proteomes" id="UP000016412">
    <property type="component" value="Unassembled WGS sequence"/>
</dbReference>
<dbReference type="PATRIC" id="fig|1125725.3.peg.1190"/>
<evidence type="ECO:0000256" key="1">
    <source>
        <dbReference type="ARBA" id="ARBA00004651"/>
    </source>
</evidence>
<evidence type="ECO:0000256" key="4">
    <source>
        <dbReference type="ARBA" id="ARBA00022692"/>
    </source>
</evidence>
<dbReference type="GO" id="GO:0005886">
    <property type="term" value="C:plasma membrane"/>
    <property type="evidence" value="ECO:0007669"/>
    <property type="project" value="UniProtKB-SubCell"/>
</dbReference>
<evidence type="ECO:0000313" key="11">
    <source>
        <dbReference type="Proteomes" id="UP000016412"/>
    </source>
</evidence>
<comment type="caution">
    <text evidence="9">The sequence shown here is derived from an EMBL/GenBank/DDBJ whole genome shotgun (WGS) entry which is preliminary data.</text>
</comment>
<keyword evidence="12" id="KW-1185">Reference proteome</keyword>
<dbReference type="AlphaFoldDB" id="U2MDN4"/>
<organism evidence="9 11">
    <name type="scientific">Treponema socranskii subsp. socranskii VPI DR56BR1116 = ATCC 35536</name>
    <dbReference type="NCBI Taxonomy" id="1125725"/>
    <lineage>
        <taxon>Bacteria</taxon>
        <taxon>Pseudomonadati</taxon>
        <taxon>Spirochaetota</taxon>
        <taxon>Spirochaetia</taxon>
        <taxon>Spirochaetales</taxon>
        <taxon>Treponemataceae</taxon>
        <taxon>Treponema</taxon>
    </lineage>
</organism>
<dbReference type="eggNOG" id="COG2891">
    <property type="taxonomic scope" value="Bacteria"/>
</dbReference>
<proteinExistence type="inferred from homology"/>
<dbReference type="Pfam" id="PF04093">
    <property type="entry name" value="MreD"/>
    <property type="match status" value="1"/>
</dbReference>
<evidence type="ECO:0000256" key="8">
    <source>
        <dbReference type="SAM" id="Phobius"/>
    </source>
</evidence>